<dbReference type="Proteomes" id="UP000194639">
    <property type="component" value="Unassembled WGS sequence"/>
</dbReference>
<dbReference type="GO" id="GO:0004616">
    <property type="term" value="F:phosphogluconate dehydrogenase (decarboxylating) activity"/>
    <property type="evidence" value="ECO:0007669"/>
    <property type="project" value="InterPro"/>
</dbReference>
<evidence type="ECO:0000313" key="11">
    <source>
        <dbReference type="Proteomes" id="UP000194999"/>
    </source>
</evidence>
<keyword evidence="9" id="KW-1185">Reference proteome</keyword>
<dbReference type="STRING" id="1231341.Abor_010_152"/>
<dbReference type="InterPro" id="IPR004849">
    <property type="entry name" value="6DGDH_YqeC"/>
</dbReference>
<dbReference type="Pfam" id="PF00393">
    <property type="entry name" value="6PGD"/>
    <property type="match status" value="1"/>
</dbReference>
<protein>
    <submittedName>
        <fullName evidence="8">6-phosphogluconate dehydrogenase</fullName>
    </submittedName>
</protein>
<evidence type="ECO:0000256" key="1">
    <source>
        <dbReference type="ARBA" id="ARBA00004959"/>
    </source>
</evidence>
<evidence type="ECO:0000313" key="8">
    <source>
        <dbReference type="EMBL" id="OUJ02897.1"/>
    </source>
</evidence>
<evidence type="ECO:0000313" key="9">
    <source>
        <dbReference type="Proteomes" id="UP000032670"/>
    </source>
</evidence>
<comment type="caution">
    <text evidence="8">The sequence shown here is derived from an EMBL/GenBank/DDBJ whole genome shotgun (WGS) entry which is preliminary data.</text>
</comment>
<dbReference type="UniPathway" id="UPA00115"/>
<reference evidence="6 9" key="1">
    <citation type="submission" date="2012-11" db="EMBL/GenBank/DDBJ databases">
        <title>Whole genome sequence of Acetobacter orientalis 21F-2.</title>
        <authorList>
            <person name="Azuma Y."/>
            <person name="Higashiura N."/>
            <person name="Hirakawa H."/>
            <person name="Matsushita K."/>
        </authorList>
    </citation>
    <scope>NUCLEOTIDE SEQUENCE [LARGE SCALE GENOMIC DNA]</scope>
    <source>
        <strain evidence="6 9">21F-2</strain>
    </source>
</reference>
<sequence>MQIGIVGLGRMGGNIAVRLTRHGHDVVVYDRDSAAVEKVVARAEAGRAIGASSLADVVAKLAGPKKIVWSMLPAGAITEETVMSLAGLMQAGDIVIDGGNTYYKDDIRRAKTLAEKGIDYIDVGTSGGVWGLERGYCMMYGGAKAAAEHIDPILAALAPGIGDIGRTPGRDNGKDLDPRAEQGYLYCGPAGSGHFVKMVHNGIEYGMMQAFAEGFDVMYRKDSPLLAEEERFSLNMADIAEVWRRGSVVSSWLLDLTAQALTKNGDLSEFSGQVSDSGEGRWTIEAAIEEAVPVPVMTAALFTRFRSRSENTFAEKVLSAMRFGFGGHVETKD</sequence>
<evidence type="ECO:0000313" key="7">
    <source>
        <dbReference type="EMBL" id="OUI81409.1"/>
    </source>
</evidence>
<evidence type="ECO:0000256" key="3">
    <source>
        <dbReference type="ARBA" id="ARBA00023002"/>
    </source>
</evidence>
<keyword evidence="3" id="KW-0560">Oxidoreductase</keyword>
<dbReference type="InterPro" id="IPR008927">
    <property type="entry name" value="6-PGluconate_DH-like_C_sf"/>
</dbReference>
<dbReference type="PANTHER" id="PTHR11811">
    <property type="entry name" value="6-PHOSPHOGLUCONATE DEHYDROGENASE"/>
    <property type="match status" value="1"/>
</dbReference>
<dbReference type="SUPFAM" id="SSF51735">
    <property type="entry name" value="NAD(P)-binding Rossmann-fold domains"/>
    <property type="match status" value="1"/>
</dbReference>
<dbReference type="Proteomes" id="UP000194999">
    <property type="component" value="Unassembled WGS sequence"/>
</dbReference>
<reference evidence="10 11" key="2">
    <citation type="submission" date="2014-06" db="EMBL/GenBank/DDBJ databases">
        <authorList>
            <person name="Ju J."/>
            <person name="Zhang J."/>
        </authorList>
    </citation>
    <scope>NUCLEOTIDE SEQUENCE [LARGE SCALE GENOMIC DNA]</scope>
    <source>
        <strain evidence="7">DmW_045</strain>
        <strain evidence="8">DmW_048</strain>
    </source>
</reference>
<dbReference type="PRINTS" id="PR00076">
    <property type="entry name" value="6PGDHDRGNASE"/>
</dbReference>
<dbReference type="Gene3D" id="1.10.1040.10">
    <property type="entry name" value="N-(1-d-carboxylethyl)-l-norvaline Dehydrogenase, domain 2"/>
    <property type="match status" value="1"/>
</dbReference>
<keyword evidence="4" id="KW-0311">Gluconate utilization</keyword>
<dbReference type="GeneID" id="76203736"/>
<dbReference type="GO" id="GO:0006098">
    <property type="term" value="P:pentose-phosphate shunt"/>
    <property type="evidence" value="ECO:0007669"/>
    <property type="project" value="UniProtKB-UniPathway"/>
</dbReference>
<dbReference type="NCBIfam" id="TIGR00872">
    <property type="entry name" value="gnd_rel"/>
    <property type="match status" value="1"/>
</dbReference>
<dbReference type="InterPro" id="IPR006114">
    <property type="entry name" value="6PGDH_C"/>
</dbReference>
<dbReference type="EMBL" id="JOOY01000018">
    <property type="protein sequence ID" value="OUJ02897.1"/>
    <property type="molecule type" value="Genomic_DNA"/>
</dbReference>
<dbReference type="InterPro" id="IPR036291">
    <property type="entry name" value="NAD(P)-bd_dom_sf"/>
</dbReference>
<dbReference type="EMBL" id="BAMX01000010">
    <property type="protein sequence ID" value="GAN65589.1"/>
    <property type="molecule type" value="Genomic_DNA"/>
</dbReference>
<dbReference type="InterPro" id="IPR006183">
    <property type="entry name" value="Pgluconate_DH"/>
</dbReference>
<dbReference type="InterPro" id="IPR006115">
    <property type="entry name" value="6PGDH_NADP-bd"/>
</dbReference>
<evidence type="ECO:0000256" key="4">
    <source>
        <dbReference type="ARBA" id="ARBA00023064"/>
    </source>
</evidence>
<accession>A0A0D6NHU3</accession>
<dbReference type="AlphaFoldDB" id="A0A252BEV1"/>
<comment type="similarity">
    <text evidence="2">Belongs to the 6-phosphogluconate dehydrogenase family.</text>
</comment>
<dbReference type="NCBIfam" id="NF007161">
    <property type="entry name" value="PRK09599.1"/>
    <property type="match status" value="1"/>
</dbReference>
<comment type="pathway">
    <text evidence="1">Carbohydrate degradation; pentose phosphate pathway.</text>
</comment>
<dbReference type="Gene3D" id="3.40.50.720">
    <property type="entry name" value="NAD(P)-binding Rossmann-like Domain"/>
    <property type="match status" value="1"/>
</dbReference>
<dbReference type="Pfam" id="PF03446">
    <property type="entry name" value="NAD_binding_2"/>
    <property type="match status" value="1"/>
</dbReference>
<evidence type="ECO:0000313" key="10">
    <source>
        <dbReference type="Proteomes" id="UP000194639"/>
    </source>
</evidence>
<dbReference type="SUPFAM" id="SSF48179">
    <property type="entry name" value="6-phosphogluconate dehydrogenase C-terminal domain-like"/>
    <property type="match status" value="1"/>
</dbReference>
<evidence type="ECO:0000256" key="2">
    <source>
        <dbReference type="ARBA" id="ARBA00008419"/>
    </source>
</evidence>
<feature type="domain" description="6-phosphogluconate dehydrogenase C-terminal" evidence="5">
    <location>
        <begin position="193"/>
        <end position="331"/>
    </location>
</feature>
<dbReference type="SMART" id="SM01350">
    <property type="entry name" value="6PGD"/>
    <property type="match status" value="1"/>
</dbReference>
<gene>
    <name evidence="6" type="ORF">Abor_010_152</name>
    <name evidence="7" type="ORF">HK12_05335</name>
    <name evidence="8" type="ORF">HK15_03030</name>
</gene>
<dbReference type="RefSeq" id="WP_048840620.1">
    <property type="nucleotide sequence ID" value="NZ_BAMX01000010.1"/>
</dbReference>
<dbReference type="GO" id="GO:0050661">
    <property type="term" value="F:NADP binding"/>
    <property type="evidence" value="ECO:0007669"/>
    <property type="project" value="InterPro"/>
</dbReference>
<organism evidence="8 11">
    <name type="scientific">Acetobacter orientalis</name>
    <dbReference type="NCBI Taxonomy" id="146474"/>
    <lineage>
        <taxon>Bacteria</taxon>
        <taxon>Pseudomonadati</taxon>
        <taxon>Pseudomonadota</taxon>
        <taxon>Alphaproteobacteria</taxon>
        <taxon>Acetobacterales</taxon>
        <taxon>Acetobacteraceae</taxon>
        <taxon>Acetobacter</taxon>
    </lineage>
</organism>
<name>A0A252BEV1_9PROT</name>
<accession>A0A252BEV1</accession>
<dbReference type="EMBL" id="JOMO01000023">
    <property type="protein sequence ID" value="OUI81409.1"/>
    <property type="molecule type" value="Genomic_DNA"/>
</dbReference>
<dbReference type="InterPro" id="IPR013328">
    <property type="entry name" value="6PGD_dom2"/>
</dbReference>
<evidence type="ECO:0000259" key="5">
    <source>
        <dbReference type="SMART" id="SM01350"/>
    </source>
</evidence>
<dbReference type="Proteomes" id="UP000032670">
    <property type="component" value="Unassembled WGS sequence"/>
</dbReference>
<evidence type="ECO:0000313" key="6">
    <source>
        <dbReference type="EMBL" id="GAN65589.1"/>
    </source>
</evidence>
<proteinExistence type="inferred from homology"/>
<dbReference type="GO" id="GO:0019521">
    <property type="term" value="P:D-gluconate metabolic process"/>
    <property type="evidence" value="ECO:0007669"/>
    <property type="project" value="UniProtKB-KW"/>
</dbReference>